<sequence length="292" mass="32997">MEYIEQRRRRLNDLRRIRPQFSEIFDFYGSLYAFLAEQNEPFLKLAPKTEPTHFEQGFPLLTAESFDVNPARTRTFLRDLIAVLHRHGQQGQEELAHIDESLKKQSLDPVPLFGAYVERDRALFAKTAEDLACEPAVLEYIIGLACSFALHQARENGLAAPEGEWPHGYCPLCGSVPVMGELQGDEGRLVLHCGTCGENWPGARRSCTSCGNRDEKTLEYFTAGEDKAYRVNVCRKCDSYLKVVDSREAGLNLPMDIEDVSTLHLDLLAQREGFTRIKRDFPGGAEKTSDTH</sequence>
<dbReference type="Gene3D" id="3.90.1670.10">
    <property type="entry name" value="FdhE-like domain"/>
    <property type="match status" value="1"/>
</dbReference>
<evidence type="ECO:0000256" key="1">
    <source>
        <dbReference type="ARBA" id="ARBA00022490"/>
    </source>
</evidence>
<accession>A0A1G9W487</accession>
<dbReference type="SUPFAM" id="SSF144020">
    <property type="entry name" value="FdhE-like"/>
    <property type="match status" value="1"/>
</dbReference>
<dbReference type="STRING" id="392333.SAMN05660860_03168"/>
<evidence type="ECO:0000259" key="2">
    <source>
        <dbReference type="Pfam" id="PF24860"/>
    </source>
</evidence>
<name>A0A1G9W487_9BACT</name>
<dbReference type="InterPro" id="IPR024064">
    <property type="entry name" value="FdhE-like_sf"/>
</dbReference>
<dbReference type="InterPro" id="IPR056796">
    <property type="entry name" value="FdhE_C"/>
</dbReference>
<gene>
    <name evidence="3" type="ORF">SAMN05660860_03168</name>
</gene>
<proteinExistence type="predicted"/>
<dbReference type="InterPro" id="IPR006452">
    <property type="entry name" value="Formate_DH_accessory"/>
</dbReference>
<reference evidence="3 4" key="1">
    <citation type="submission" date="2016-10" db="EMBL/GenBank/DDBJ databases">
        <authorList>
            <person name="de Groot N.N."/>
        </authorList>
    </citation>
    <scope>NUCLEOTIDE SEQUENCE [LARGE SCALE GENOMIC DNA]</scope>
    <source>
        <strain evidence="3 4">DSM 17813</strain>
    </source>
</reference>
<dbReference type="OrthoDB" id="9811074at2"/>
<keyword evidence="1" id="KW-0963">Cytoplasm</keyword>
<dbReference type="GO" id="GO:0005829">
    <property type="term" value="C:cytosol"/>
    <property type="evidence" value="ECO:0007669"/>
    <property type="project" value="TreeGrafter"/>
</dbReference>
<dbReference type="Proteomes" id="UP000182146">
    <property type="component" value="Unassembled WGS sequence"/>
</dbReference>
<dbReference type="RefSeq" id="WP_052446003.1">
    <property type="nucleotide sequence ID" value="NZ_FNGU01000010.1"/>
</dbReference>
<dbReference type="CDD" id="cd16341">
    <property type="entry name" value="FdhE"/>
    <property type="match status" value="1"/>
</dbReference>
<dbReference type="GO" id="GO:0008199">
    <property type="term" value="F:ferric iron binding"/>
    <property type="evidence" value="ECO:0007669"/>
    <property type="project" value="TreeGrafter"/>
</dbReference>
<feature type="domain" description="FdhE C-terminal" evidence="2">
    <location>
        <begin position="207"/>
        <end position="277"/>
    </location>
</feature>
<evidence type="ECO:0000313" key="3">
    <source>
        <dbReference type="EMBL" id="SDM79310.1"/>
    </source>
</evidence>
<dbReference type="GO" id="GO:0051604">
    <property type="term" value="P:protein maturation"/>
    <property type="evidence" value="ECO:0007669"/>
    <property type="project" value="TreeGrafter"/>
</dbReference>
<evidence type="ECO:0000313" key="4">
    <source>
        <dbReference type="Proteomes" id="UP000182146"/>
    </source>
</evidence>
<protein>
    <submittedName>
        <fullName evidence="3">FdhE protein</fullName>
    </submittedName>
</protein>
<dbReference type="Pfam" id="PF24860">
    <property type="entry name" value="FdhE_C"/>
    <property type="match status" value="1"/>
</dbReference>
<dbReference type="EMBL" id="FNGU01000010">
    <property type="protein sequence ID" value="SDM79310.1"/>
    <property type="molecule type" value="Genomic_DNA"/>
</dbReference>
<organism evidence="3 4">
    <name type="scientific">Geoalkalibacter ferrihydriticus</name>
    <dbReference type="NCBI Taxonomy" id="392333"/>
    <lineage>
        <taxon>Bacteria</taxon>
        <taxon>Pseudomonadati</taxon>
        <taxon>Thermodesulfobacteriota</taxon>
        <taxon>Desulfuromonadia</taxon>
        <taxon>Desulfuromonadales</taxon>
        <taxon>Geoalkalibacteraceae</taxon>
        <taxon>Geoalkalibacter</taxon>
    </lineage>
</organism>
<dbReference type="PANTHER" id="PTHR37689">
    <property type="entry name" value="PROTEIN FDHE"/>
    <property type="match status" value="1"/>
</dbReference>
<dbReference type="AlphaFoldDB" id="A0A1G9W487"/>
<dbReference type="PANTHER" id="PTHR37689:SF1">
    <property type="entry name" value="PROTEIN FDHE"/>
    <property type="match status" value="1"/>
</dbReference>